<keyword evidence="2" id="KW-0564">Palmitate</keyword>
<dbReference type="NCBIfam" id="TIGR01845">
    <property type="entry name" value="outer_NodT"/>
    <property type="match status" value="1"/>
</dbReference>
<evidence type="ECO:0000256" key="1">
    <source>
        <dbReference type="ARBA" id="ARBA00007613"/>
    </source>
</evidence>
<dbReference type="SUPFAM" id="SSF56954">
    <property type="entry name" value="Outer membrane efflux proteins (OEP)"/>
    <property type="match status" value="1"/>
</dbReference>
<dbReference type="Gene3D" id="2.20.200.10">
    <property type="entry name" value="Outer membrane efflux proteins (OEP)"/>
    <property type="match status" value="1"/>
</dbReference>
<dbReference type="OrthoDB" id="9770517at2"/>
<evidence type="ECO:0000313" key="4">
    <source>
        <dbReference type="Proteomes" id="UP000054893"/>
    </source>
</evidence>
<protein>
    <submittedName>
        <fullName evidence="3">RND efflux system outer membrane lipoprotein</fullName>
    </submittedName>
</protein>
<accession>A0A158I769</accession>
<dbReference type="Gene3D" id="1.20.1600.10">
    <property type="entry name" value="Outer membrane efflux proteins (OEP)"/>
    <property type="match status" value="1"/>
</dbReference>
<evidence type="ECO:0000256" key="2">
    <source>
        <dbReference type="RuleBase" id="RU362097"/>
    </source>
</evidence>
<gene>
    <name evidence="3" type="ORF">AWB64_05612</name>
</gene>
<dbReference type="AlphaFoldDB" id="A0A158I769"/>
<organism evidence="3 4">
    <name type="scientific">Caballeronia sordidicola</name>
    <name type="common">Burkholderia sordidicola</name>
    <dbReference type="NCBI Taxonomy" id="196367"/>
    <lineage>
        <taxon>Bacteria</taxon>
        <taxon>Pseudomonadati</taxon>
        <taxon>Pseudomonadota</taxon>
        <taxon>Betaproteobacteria</taxon>
        <taxon>Burkholderiales</taxon>
        <taxon>Burkholderiaceae</taxon>
        <taxon>Caballeronia</taxon>
    </lineage>
</organism>
<dbReference type="PANTHER" id="PTHR30203">
    <property type="entry name" value="OUTER MEMBRANE CATION EFFLUX PROTEIN"/>
    <property type="match status" value="1"/>
</dbReference>
<keyword evidence="2" id="KW-1134">Transmembrane beta strand</keyword>
<dbReference type="RefSeq" id="WP_060858619.1">
    <property type="nucleotide sequence ID" value="NZ_FCOC02000027.1"/>
</dbReference>
<keyword evidence="2 3" id="KW-0449">Lipoprotein</keyword>
<evidence type="ECO:0000313" key="3">
    <source>
        <dbReference type="EMBL" id="SAL52213.1"/>
    </source>
</evidence>
<dbReference type="GO" id="GO:0005886">
    <property type="term" value="C:plasma membrane"/>
    <property type="evidence" value="ECO:0007669"/>
    <property type="project" value="UniProtKB-SubCell"/>
</dbReference>
<keyword evidence="2" id="KW-0472">Membrane</keyword>
<dbReference type="EMBL" id="FCOC02000027">
    <property type="protein sequence ID" value="SAL52213.1"/>
    <property type="molecule type" value="Genomic_DNA"/>
</dbReference>
<sequence length="478" mass="49902">MKNWAILGALLVLSGCGSTLPRQTSGVVPPDAWRYASGPVHRDQVKADWWRSFGNPELDTLVTRAAAGSFHVAAAIARVEQARASARIAGAALLPTVTGFADASRQGGLLVNNTGQQGTGFDPGLAASFELDFWGRNRALRDAASANLRASVFDRDTVVLSVTSDVANTWLQTVALRERGTIAQQNLTAAQRVLAIIESQFRAGAATPLDLAQQRGLVATQRRNVALLHQAANDSEATLAVLLGVPPSGFELATTPLDDLQIPRIDAGVPSIDAGVPSALLTRRPDIAAAEAQLEAANANVAAARAAMLPSVTLTGSIGSGSDRLSGLFDHSLYGIAAGLAAPVFNAGSLAAGRDLAIGQKDELLARYRQAIVASFADVERALNAVAGANAQRAAQDEALAEARRAFALAQSRYRAGSETLLVVLNAQQTIYAAEDDAVQVRLGQLQAAVSLYRTLGGGWRDGDGVDAAHGVSQISRR</sequence>
<dbReference type="PROSITE" id="PS51257">
    <property type="entry name" value="PROKAR_LIPOPROTEIN"/>
    <property type="match status" value="1"/>
</dbReference>
<dbReference type="GO" id="GO:0015562">
    <property type="term" value="F:efflux transmembrane transporter activity"/>
    <property type="evidence" value="ECO:0007669"/>
    <property type="project" value="InterPro"/>
</dbReference>
<reference evidence="3 4" key="1">
    <citation type="submission" date="2016-01" db="EMBL/GenBank/DDBJ databases">
        <authorList>
            <person name="Oliw E.H."/>
        </authorList>
    </citation>
    <scope>NUCLEOTIDE SEQUENCE [LARGE SCALE GENOMIC DNA]</scope>
    <source>
        <strain evidence="3">LMG 22029</strain>
    </source>
</reference>
<dbReference type="InterPro" id="IPR003423">
    <property type="entry name" value="OMP_efflux"/>
</dbReference>
<dbReference type="InterPro" id="IPR010131">
    <property type="entry name" value="MdtP/NodT-like"/>
</dbReference>
<proteinExistence type="inferred from homology"/>
<dbReference type="Pfam" id="PF02321">
    <property type="entry name" value="OEP"/>
    <property type="match status" value="2"/>
</dbReference>
<comment type="subcellular location">
    <subcellularLocation>
        <location evidence="2">Cell membrane</location>
        <topology evidence="2">Lipid-anchor</topology>
    </subcellularLocation>
</comment>
<name>A0A158I769_CABSO</name>
<dbReference type="Proteomes" id="UP000054893">
    <property type="component" value="Unassembled WGS sequence"/>
</dbReference>
<dbReference type="PANTHER" id="PTHR30203:SF33">
    <property type="entry name" value="BLR4455 PROTEIN"/>
    <property type="match status" value="1"/>
</dbReference>
<keyword evidence="2" id="KW-0812">Transmembrane</keyword>
<comment type="similarity">
    <text evidence="1 2">Belongs to the outer membrane factor (OMF) (TC 1.B.17) family.</text>
</comment>